<dbReference type="InterPro" id="IPR028098">
    <property type="entry name" value="Glyco_trans_4-like_N"/>
</dbReference>
<dbReference type="CDD" id="cd03801">
    <property type="entry name" value="GT4_PimA-like"/>
    <property type="match status" value="1"/>
</dbReference>
<sequence length="365" mass="40686">MHILIVAPERIPVPPVLGGSVEISILAIAKQLARLHQVTIVSRAHSRYPRQSVIDGVHIHRVPTGQPKKYLQHVINFMQNKKFDLIQIDNRPRFVGPIKRAAVDTPISLFLHSLTFVSPPYSTRRTATKDLALADLIIVNSSSLKSQLSTRYPGAAERIRQVWLGVDTGRFRPSRRRSAAKAFRVLFAGRLIPRKGVPVLLKAAKLAGRVSSRPIQVVIAGGSSRSGYANKLKALSRSLRVNARFLGAVPHTRIHRVFRRADIFVCPSQKHEAFGLVNVEAMSSGLPVIASSNGGIKEIVRHNRNGLLVKHYHRPKAFADAIVRLMNDSRLRNKLKQQAREDCLANFSWSASAKRLSDIYTTEFV</sequence>
<dbReference type="PANTHER" id="PTHR45947:SF3">
    <property type="entry name" value="SULFOQUINOVOSYL TRANSFERASE SQD2"/>
    <property type="match status" value="1"/>
</dbReference>
<keyword evidence="4" id="KW-1185">Reference proteome</keyword>
<dbReference type="Pfam" id="PF00534">
    <property type="entry name" value="Glycos_transf_1"/>
    <property type="match status" value="1"/>
</dbReference>
<evidence type="ECO:0000313" key="4">
    <source>
        <dbReference type="Proteomes" id="UP000054526"/>
    </source>
</evidence>
<feature type="domain" description="Glycosyl transferase family 1" evidence="1">
    <location>
        <begin position="180"/>
        <end position="341"/>
    </location>
</feature>
<comment type="caution">
    <text evidence="3">The sequence shown here is derived from an EMBL/GenBank/DDBJ whole genome shotgun (WGS) entry which is preliminary data.</text>
</comment>
<protein>
    <recommendedName>
        <fullName evidence="5">Spore coat protein</fullName>
    </recommendedName>
</protein>
<dbReference type="InterPro" id="IPR050194">
    <property type="entry name" value="Glycosyltransferase_grp1"/>
</dbReference>
<accession>A0ABR4ZZ97</accession>
<dbReference type="InterPro" id="IPR001296">
    <property type="entry name" value="Glyco_trans_1"/>
</dbReference>
<dbReference type="Pfam" id="PF13439">
    <property type="entry name" value="Glyco_transf_4"/>
    <property type="match status" value="1"/>
</dbReference>
<evidence type="ECO:0000313" key="3">
    <source>
        <dbReference type="EMBL" id="KIL34144.1"/>
    </source>
</evidence>
<evidence type="ECO:0008006" key="5">
    <source>
        <dbReference type="Google" id="ProtNLM"/>
    </source>
</evidence>
<evidence type="ECO:0000259" key="2">
    <source>
        <dbReference type="Pfam" id="PF13439"/>
    </source>
</evidence>
<organism evidence="3 4">
    <name type="scientific">Cohnella kolymensis</name>
    <dbReference type="NCBI Taxonomy" id="1590652"/>
    <lineage>
        <taxon>Bacteria</taxon>
        <taxon>Bacillati</taxon>
        <taxon>Bacillota</taxon>
        <taxon>Bacilli</taxon>
        <taxon>Bacillales</taxon>
        <taxon>Paenibacillaceae</taxon>
        <taxon>Cohnella</taxon>
    </lineage>
</organism>
<dbReference type="PANTHER" id="PTHR45947">
    <property type="entry name" value="SULFOQUINOVOSYL TRANSFERASE SQD2"/>
    <property type="match status" value="1"/>
</dbReference>
<feature type="domain" description="Glycosyltransferase subfamily 4-like N-terminal" evidence="2">
    <location>
        <begin position="21"/>
        <end position="170"/>
    </location>
</feature>
<dbReference type="Gene3D" id="3.40.50.2000">
    <property type="entry name" value="Glycogen Phosphorylase B"/>
    <property type="match status" value="2"/>
</dbReference>
<reference evidence="3 4" key="1">
    <citation type="submission" date="2014-12" db="EMBL/GenBank/DDBJ databases">
        <title>Draft genome sequence of Cohnella kolymensis strain B-2846.</title>
        <authorList>
            <person name="Karlyshev A.V."/>
            <person name="Kudryashova E.B."/>
        </authorList>
    </citation>
    <scope>NUCLEOTIDE SEQUENCE [LARGE SCALE GENOMIC DNA]</scope>
    <source>
        <strain evidence="3 4">VKM B-2846</strain>
    </source>
</reference>
<gene>
    <name evidence="3" type="ORF">SD71_20865</name>
</gene>
<dbReference type="Proteomes" id="UP000054526">
    <property type="component" value="Unassembled WGS sequence"/>
</dbReference>
<name>A0ABR4ZZ97_9BACL</name>
<dbReference type="EMBL" id="JXAL01000034">
    <property type="protein sequence ID" value="KIL34144.1"/>
    <property type="molecule type" value="Genomic_DNA"/>
</dbReference>
<proteinExistence type="predicted"/>
<evidence type="ECO:0000259" key="1">
    <source>
        <dbReference type="Pfam" id="PF00534"/>
    </source>
</evidence>
<dbReference type="SUPFAM" id="SSF53756">
    <property type="entry name" value="UDP-Glycosyltransferase/glycogen phosphorylase"/>
    <property type="match status" value="1"/>
</dbReference>